<name>A0ACD1ABB6_9FIRM</name>
<dbReference type="Proteomes" id="UP000594014">
    <property type="component" value="Chromosome"/>
</dbReference>
<reference evidence="1" key="1">
    <citation type="submission" date="2019-08" db="EMBL/GenBank/DDBJ databases">
        <title>Genome sequence of Clostridiales bacterium MT110.</title>
        <authorList>
            <person name="Cao J."/>
        </authorList>
    </citation>
    <scope>NUCLEOTIDE SEQUENCE</scope>
    <source>
        <strain evidence="1">MT110</strain>
    </source>
</reference>
<accession>A0ACD1ABB6</accession>
<protein>
    <submittedName>
        <fullName evidence="1">MATE family efflux transporter</fullName>
    </submittedName>
</protein>
<evidence type="ECO:0000313" key="1">
    <source>
        <dbReference type="EMBL" id="QOX63755.1"/>
    </source>
</evidence>
<sequence length="461" mass="49717">MDELNEKTNVSAELSEFESKKITPLFWKYSVFALAGLMFQAASVVADGIFVGKGVGPMGLATIGIIAPLWTMNVALFGLFGIGGATIAAMKLGEGDEEGARKAYGSILSFSFLVGIVIAAVFLIGMDPILSFLGATQEILPFARQYAYPYILGAPICIAGSVSYYFARVDEKPKAAAIAYIAPAILAIVLEYLFVIKMGWGMMGSAVCWVVCVGLALLLVPYMQVVSTKMKLCVSDLKIDMSIIKTAVKIGFAYFAIQICTTVTTILINNLIITYGGSELEIAAFAILNAYIMYIVMLVTTSFIMGLQPIASFNIGVKNFARVAQLIKTALTHSTAALIAVTILVFLFAEQIITFFVGPDPVIVATTAAIMKVYMLLFALGNISQITAGYYMAVEKNGLAILNGISRIIIFAVPLLMIFPRIYGLDGIWMAQPGADFLSALLAIVLVSREYRNLMKIEKPL</sequence>
<organism evidence="1 2">
    <name type="scientific">Anoxybacterium hadale</name>
    <dbReference type="NCBI Taxonomy" id="3408580"/>
    <lineage>
        <taxon>Bacteria</taxon>
        <taxon>Bacillati</taxon>
        <taxon>Bacillota</taxon>
        <taxon>Clostridia</taxon>
        <taxon>Peptostreptococcales</taxon>
        <taxon>Anaerovoracaceae</taxon>
        <taxon>Anoxybacterium</taxon>
    </lineage>
</organism>
<gene>
    <name evidence="1" type="ORF">FRZ06_10560</name>
</gene>
<proteinExistence type="predicted"/>
<evidence type="ECO:0000313" key="2">
    <source>
        <dbReference type="Proteomes" id="UP000594014"/>
    </source>
</evidence>
<keyword evidence="2" id="KW-1185">Reference proteome</keyword>
<dbReference type="EMBL" id="CP042469">
    <property type="protein sequence ID" value="QOX63755.1"/>
    <property type="molecule type" value="Genomic_DNA"/>
</dbReference>